<keyword evidence="1" id="KW-0472">Membrane</keyword>
<feature type="non-terminal residue" evidence="2">
    <location>
        <position position="147"/>
    </location>
</feature>
<evidence type="ECO:0000256" key="1">
    <source>
        <dbReference type="SAM" id="Phobius"/>
    </source>
</evidence>
<proteinExistence type="predicted"/>
<evidence type="ECO:0000313" key="2">
    <source>
        <dbReference type="EMBL" id="KAJ9594920.1"/>
    </source>
</evidence>
<dbReference type="EMBL" id="JASPKZ010002704">
    <property type="protein sequence ID" value="KAJ9594920.1"/>
    <property type="molecule type" value="Genomic_DNA"/>
</dbReference>
<reference evidence="2" key="1">
    <citation type="journal article" date="2023" name="IScience">
        <title>Live-bearing cockroach genome reveals convergent evolutionary mechanisms linked to viviparity in insects and beyond.</title>
        <authorList>
            <person name="Fouks B."/>
            <person name="Harrison M.C."/>
            <person name="Mikhailova A.A."/>
            <person name="Marchal E."/>
            <person name="English S."/>
            <person name="Carruthers M."/>
            <person name="Jennings E.C."/>
            <person name="Chiamaka E.L."/>
            <person name="Frigard R.A."/>
            <person name="Pippel M."/>
            <person name="Attardo G.M."/>
            <person name="Benoit J.B."/>
            <person name="Bornberg-Bauer E."/>
            <person name="Tobe S.S."/>
        </authorList>
    </citation>
    <scope>NUCLEOTIDE SEQUENCE</scope>
    <source>
        <strain evidence="2">Stay&amp;Tobe</strain>
    </source>
</reference>
<sequence length="147" mass="17028">KTGLMGLAYGHVKKSIICNVSSIDGSAFVITIRRMYLALTIDTLMGSIFLLLAAYMREKKLKMRFHWEGKFMLVLVCLIFSVLSTIDQYQNFANETLFWMEHRKSTKRRQRTLFRHQHLHSPPGFPLLCNFFKHGSLQCLLRSASSP</sequence>
<feature type="transmembrane region" description="Helical" evidence="1">
    <location>
        <begin position="35"/>
        <end position="55"/>
    </location>
</feature>
<feature type="transmembrane region" description="Helical" evidence="1">
    <location>
        <begin position="67"/>
        <end position="86"/>
    </location>
</feature>
<accession>A0AAD8A9C6</accession>
<evidence type="ECO:0000313" key="3">
    <source>
        <dbReference type="Proteomes" id="UP001233999"/>
    </source>
</evidence>
<comment type="caution">
    <text evidence="2">The sequence shown here is derived from an EMBL/GenBank/DDBJ whole genome shotgun (WGS) entry which is preliminary data.</text>
</comment>
<name>A0AAD8A9C6_DIPPU</name>
<keyword evidence="3" id="KW-1185">Reference proteome</keyword>
<gene>
    <name evidence="2" type="ORF">L9F63_013780</name>
</gene>
<protein>
    <submittedName>
        <fullName evidence="2">Uncharacterized protein</fullName>
    </submittedName>
</protein>
<keyword evidence="1" id="KW-1133">Transmembrane helix</keyword>
<reference evidence="2" key="2">
    <citation type="submission" date="2023-05" db="EMBL/GenBank/DDBJ databases">
        <authorList>
            <person name="Fouks B."/>
        </authorList>
    </citation>
    <scope>NUCLEOTIDE SEQUENCE</scope>
    <source>
        <strain evidence="2">Stay&amp;Tobe</strain>
        <tissue evidence="2">Testes</tissue>
    </source>
</reference>
<keyword evidence="1" id="KW-0812">Transmembrane</keyword>
<feature type="non-terminal residue" evidence="2">
    <location>
        <position position="1"/>
    </location>
</feature>
<dbReference type="AlphaFoldDB" id="A0AAD8A9C6"/>
<dbReference type="Proteomes" id="UP001233999">
    <property type="component" value="Unassembled WGS sequence"/>
</dbReference>
<organism evidence="2 3">
    <name type="scientific">Diploptera punctata</name>
    <name type="common">Pacific beetle cockroach</name>
    <dbReference type="NCBI Taxonomy" id="6984"/>
    <lineage>
        <taxon>Eukaryota</taxon>
        <taxon>Metazoa</taxon>
        <taxon>Ecdysozoa</taxon>
        <taxon>Arthropoda</taxon>
        <taxon>Hexapoda</taxon>
        <taxon>Insecta</taxon>
        <taxon>Pterygota</taxon>
        <taxon>Neoptera</taxon>
        <taxon>Polyneoptera</taxon>
        <taxon>Dictyoptera</taxon>
        <taxon>Blattodea</taxon>
        <taxon>Blaberoidea</taxon>
        <taxon>Blaberidae</taxon>
        <taxon>Diplopterinae</taxon>
        <taxon>Diploptera</taxon>
    </lineage>
</organism>